<dbReference type="InterPro" id="IPR009056">
    <property type="entry name" value="Cyt_c-like_dom"/>
</dbReference>
<keyword evidence="5 6" id="KW-0408">Iron</keyword>
<dbReference type="PANTHER" id="PTHR33751:SF9">
    <property type="entry name" value="CYTOCHROME C4"/>
    <property type="match status" value="1"/>
</dbReference>
<gene>
    <name evidence="9" type="ORF">DSM104440_01252</name>
</gene>
<dbReference type="KEGG" id="upl:DSM104440_01252"/>
<keyword evidence="4" id="KW-0249">Electron transport</keyword>
<accession>A0A6M4H4I1</accession>
<reference evidence="9 10" key="1">
    <citation type="submission" date="2020-04" db="EMBL/GenBank/DDBJ databases">
        <title>Usitatibacter rugosus gen. nov., sp. nov. and Usitatibacter palustris sp. nov., novel members of Usitatibacteraceae fam. nov. within the order Nitrosomonadales isolated from soil.</title>
        <authorList>
            <person name="Huber K.J."/>
            <person name="Neumann-Schaal M."/>
            <person name="Geppert A."/>
            <person name="Luckner M."/>
            <person name="Wanner G."/>
            <person name="Overmann J."/>
        </authorList>
    </citation>
    <scope>NUCLEOTIDE SEQUENCE [LARGE SCALE GENOMIC DNA]</scope>
    <source>
        <strain evidence="9 10">Swamp67</strain>
    </source>
</reference>
<evidence type="ECO:0000256" key="4">
    <source>
        <dbReference type="ARBA" id="ARBA00022982"/>
    </source>
</evidence>
<protein>
    <recommendedName>
        <fullName evidence="8">Cytochrome c domain-containing protein</fullName>
    </recommendedName>
</protein>
<evidence type="ECO:0000259" key="8">
    <source>
        <dbReference type="PROSITE" id="PS51007"/>
    </source>
</evidence>
<evidence type="ECO:0000256" key="1">
    <source>
        <dbReference type="ARBA" id="ARBA00022448"/>
    </source>
</evidence>
<feature type="domain" description="Cytochrome c" evidence="8">
    <location>
        <begin position="36"/>
        <end position="116"/>
    </location>
</feature>
<dbReference type="GO" id="GO:0020037">
    <property type="term" value="F:heme binding"/>
    <property type="evidence" value="ECO:0007669"/>
    <property type="project" value="InterPro"/>
</dbReference>
<feature type="chain" id="PRO_5027123754" description="Cytochrome c domain-containing protein" evidence="7">
    <location>
        <begin position="23"/>
        <end position="116"/>
    </location>
</feature>
<dbReference type="InterPro" id="IPR036909">
    <property type="entry name" value="Cyt_c-like_dom_sf"/>
</dbReference>
<keyword evidence="2 6" id="KW-0349">Heme</keyword>
<keyword evidence="7" id="KW-0732">Signal</keyword>
<feature type="signal peptide" evidence="7">
    <location>
        <begin position="1"/>
        <end position="22"/>
    </location>
</feature>
<dbReference type="InParanoid" id="A0A6M4H4I1"/>
<dbReference type="GO" id="GO:0009055">
    <property type="term" value="F:electron transfer activity"/>
    <property type="evidence" value="ECO:0007669"/>
    <property type="project" value="InterPro"/>
</dbReference>
<dbReference type="Proteomes" id="UP000503096">
    <property type="component" value="Chromosome"/>
</dbReference>
<evidence type="ECO:0000256" key="7">
    <source>
        <dbReference type="SAM" id="SignalP"/>
    </source>
</evidence>
<dbReference type="GO" id="GO:0046872">
    <property type="term" value="F:metal ion binding"/>
    <property type="evidence" value="ECO:0007669"/>
    <property type="project" value="UniProtKB-KW"/>
</dbReference>
<dbReference type="PROSITE" id="PS51007">
    <property type="entry name" value="CYTC"/>
    <property type="match status" value="1"/>
</dbReference>
<evidence type="ECO:0000313" key="9">
    <source>
        <dbReference type="EMBL" id="QJR14456.1"/>
    </source>
</evidence>
<keyword evidence="10" id="KW-1185">Reference proteome</keyword>
<sequence>MGQRTAFWVAAGLAAFASLADAQQPPPPPPAFAASNLTESGVRSLAANCAACHGTNGKAAAGSTVPGLAGRPAADISTAMAQFKAGTKPATLMHQIAKGYSDAEVAALADYFSKQR</sequence>
<organism evidence="9 10">
    <name type="scientific">Usitatibacter palustris</name>
    <dbReference type="NCBI Taxonomy" id="2732487"/>
    <lineage>
        <taxon>Bacteria</taxon>
        <taxon>Pseudomonadati</taxon>
        <taxon>Pseudomonadota</taxon>
        <taxon>Betaproteobacteria</taxon>
        <taxon>Nitrosomonadales</taxon>
        <taxon>Usitatibacteraceae</taxon>
        <taxon>Usitatibacter</taxon>
    </lineage>
</organism>
<dbReference type="EMBL" id="CP053073">
    <property type="protein sequence ID" value="QJR14456.1"/>
    <property type="molecule type" value="Genomic_DNA"/>
</dbReference>
<dbReference type="SUPFAM" id="SSF46626">
    <property type="entry name" value="Cytochrome c"/>
    <property type="match status" value="1"/>
</dbReference>
<keyword evidence="1" id="KW-0813">Transport</keyword>
<evidence type="ECO:0000256" key="6">
    <source>
        <dbReference type="PROSITE-ProRule" id="PRU00433"/>
    </source>
</evidence>
<dbReference type="Gene3D" id="1.10.760.10">
    <property type="entry name" value="Cytochrome c-like domain"/>
    <property type="match status" value="1"/>
</dbReference>
<dbReference type="AlphaFoldDB" id="A0A6M4H4I1"/>
<name>A0A6M4H4I1_9PROT</name>
<evidence type="ECO:0000313" key="10">
    <source>
        <dbReference type="Proteomes" id="UP000503096"/>
    </source>
</evidence>
<dbReference type="Pfam" id="PF13442">
    <property type="entry name" value="Cytochrome_CBB3"/>
    <property type="match status" value="1"/>
</dbReference>
<dbReference type="PANTHER" id="PTHR33751">
    <property type="entry name" value="CBB3-TYPE CYTOCHROME C OXIDASE SUBUNIT FIXP"/>
    <property type="match status" value="1"/>
</dbReference>
<keyword evidence="3 6" id="KW-0479">Metal-binding</keyword>
<dbReference type="RefSeq" id="WP_171161206.1">
    <property type="nucleotide sequence ID" value="NZ_CP053073.1"/>
</dbReference>
<evidence type="ECO:0000256" key="3">
    <source>
        <dbReference type="ARBA" id="ARBA00022723"/>
    </source>
</evidence>
<evidence type="ECO:0000256" key="5">
    <source>
        <dbReference type="ARBA" id="ARBA00023004"/>
    </source>
</evidence>
<evidence type="ECO:0000256" key="2">
    <source>
        <dbReference type="ARBA" id="ARBA00022617"/>
    </source>
</evidence>
<dbReference type="InterPro" id="IPR050597">
    <property type="entry name" value="Cytochrome_c_Oxidase_Subunit"/>
</dbReference>
<proteinExistence type="predicted"/>